<evidence type="ECO:0000256" key="1">
    <source>
        <dbReference type="SAM" id="MobiDB-lite"/>
    </source>
</evidence>
<keyword evidence="3" id="KW-1185">Reference proteome</keyword>
<evidence type="ECO:0000313" key="2">
    <source>
        <dbReference type="EMBL" id="KAK7002238.1"/>
    </source>
</evidence>
<feature type="compositionally biased region" description="Low complexity" evidence="1">
    <location>
        <begin position="66"/>
        <end position="76"/>
    </location>
</feature>
<name>A0AAW0A8D4_9AGAR</name>
<dbReference type="Proteomes" id="UP001362999">
    <property type="component" value="Unassembled WGS sequence"/>
</dbReference>
<proteinExistence type="predicted"/>
<feature type="region of interest" description="Disordered" evidence="1">
    <location>
        <begin position="1"/>
        <end position="22"/>
    </location>
</feature>
<gene>
    <name evidence="2" type="ORF">R3P38DRAFT_3215387</name>
</gene>
<feature type="compositionally biased region" description="Low complexity" evidence="1">
    <location>
        <begin position="11"/>
        <end position="22"/>
    </location>
</feature>
<dbReference type="EMBL" id="JAWWNJ010000079">
    <property type="protein sequence ID" value="KAK7002238.1"/>
    <property type="molecule type" value="Genomic_DNA"/>
</dbReference>
<dbReference type="AlphaFoldDB" id="A0AAW0A8D4"/>
<protein>
    <submittedName>
        <fullName evidence="2">Uncharacterized protein</fullName>
    </submittedName>
</protein>
<sequence>MSSDRRRRGMTLPSAASSESLLTLLPSIPATAEGRSAPLFTVSSIPPWSDSPAAPTPRTYVPPVPSHHAAAPSSSAQREPRLPFEFPPSTGRPGEEHAFVGARGLGEAADVDGRKVDGCTKRDETGWRGETQRSVGGMPKTMCLSLYVPPTVICRTSPLPTLRAANRESSPLLADLPLPRVPPPKALDSAATPAVGNAQRRRVSLYRHALNSLDRRDDL</sequence>
<accession>A0AAW0A8D4</accession>
<feature type="region of interest" description="Disordered" evidence="1">
    <location>
        <begin position="40"/>
        <end position="94"/>
    </location>
</feature>
<comment type="caution">
    <text evidence="2">The sequence shown here is derived from an EMBL/GenBank/DDBJ whole genome shotgun (WGS) entry which is preliminary data.</text>
</comment>
<organism evidence="2 3">
    <name type="scientific">Favolaschia claudopus</name>
    <dbReference type="NCBI Taxonomy" id="2862362"/>
    <lineage>
        <taxon>Eukaryota</taxon>
        <taxon>Fungi</taxon>
        <taxon>Dikarya</taxon>
        <taxon>Basidiomycota</taxon>
        <taxon>Agaricomycotina</taxon>
        <taxon>Agaricomycetes</taxon>
        <taxon>Agaricomycetidae</taxon>
        <taxon>Agaricales</taxon>
        <taxon>Marasmiineae</taxon>
        <taxon>Mycenaceae</taxon>
        <taxon>Favolaschia</taxon>
    </lineage>
</organism>
<evidence type="ECO:0000313" key="3">
    <source>
        <dbReference type="Proteomes" id="UP001362999"/>
    </source>
</evidence>
<reference evidence="2 3" key="1">
    <citation type="journal article" date="2024" name="J Genomics">
        <title>Draft genome sequencing and assembly of Favolaschia claudopus CIRM-BRFM 2984 isolated from oak limbs.</title>
        <authorList>
            <person name="Navarro D."/>
            <person name="Drula E."/>
            <person name="Chaduli D."/>
            <person name="Cazenave R."/>
            <person name="Ahrendt S."/>
            <person name="Wang J."/>
            <person name="Lipzen A."/>
            <person name="Daum C."/>
            <person name="Barry K."/>
            <person name="Grigoriev I.V."/>
            <person name="Favel A."/>
            <person name="Rosso M.N."/>
            <person name="Martin F."/>
        </authorList>
    </citation>
    <scope>NUCLEOTIDE SEQUENCE [LARGE SCALE GENOMIC DNA]</scope>
    <source>
        <strain evidence="2 3">CIRM-BRFM 2984</strain>
    </source>
</reference>